<gene>
    <name evidence="1" type="ORF">AVEN_186937_1</name>
</gene>
<evidence type="ECO:0000313" key="1">
    <source>
        <dbReference type="EMBL" id="GBN30412.1"/>
    </source>
</evidence>
<dbReference type="OrthoDB" id="6617942at2759"/>
<proteinExistence type="predicted"/>
<dbReference type="AlphaFoldDB" id="A0A4Y2MV13"/>
<name>A0A4Y2MV13_ARAVE</name>
<evidence type="ECO:0000313" key="2">
    <source>
        <dbReference type="Proteomes" id="UP000499080"/>
    </source>
</evidence>
<reference evidence="1 2" key="1">
    <citation type="journal article" date="2019" name="Sci. Rep.">
        <title>Orb-weaving spider Araneus ventricosus genome elucidates the spidroin gene catalogue.</title>
        <authorList>
            <person name="Kono N."/>
            <person name="Nakamura H."/>
            <person name="Ohtoshi R."/>
            <person name="Moran D.A.P."/>
            <person name="Shinohara A."/>
            <person name="Yoshida Y."/>
            <person name="Fujiwara M."/>
            <person name="Mori M."/>
            <person name="Tomita M."/>
            <person name="Arakawa K."/>
        </authorList>
    </citation>
    <scope>NUCLEOTIDE SEQUENCE [LARGE SCALE GENOMIC DNA]</scope>
</reference>
<sequence>MQLNGLIVIGCDGTNVNTGHKGRYYSLDGTGLNTPLQWGICLLQTNELPIRHLLNSLNGAKTGPEEFCQLIGKAIKTCEDLPVASFSSISVENMPHNLDRMILSNDQ</sequence>
<comment type="caution">
    <text evidence="1">The sequence shown here is derived from an EMBL/GenBank/DDBJ whole genome shotgun (WGS) entry which is preliminary data.</text>
</comment>
<keyword evidence="2" id="KW-1185">Reference proteome</keyword>
<protein>
    <submittedName>
        <fullName evidence="1">Uncharacterized protein</fullName>
    </submittedName>
</protein>
<accession>A0A4Y2MV13</accession>
<organism evidence="1 2">
    <name type="scientific">Araneus ventricosus</name>
    <name type="common">Orbweaver spider</name>
    <name type="synonym">Epeira ventricosa</name>
    <dbReference type="NCBI Taxonomy" id="182803"/>
    <lineage>
        <taxon>Eukaryota</taxon>
        <taxon>Metazoa</taxon>
        <taxon>Ecdysozoa</taxon>
        <taxon>Arthropoda</taxon>
        <taxon>Chelicerata</taxon>
        <taxon>Arachnida</taxon>
        <taxon>Araneae</taxon>
        <taxon>Araneomorphae</taxon>
        <taxon>Entelegynae</taxon>
        <taxon>Araneoidea</taxon>
        <taxon>Araneidae</taxon>
        <taxon>Araneus</taxon>
    </lineage>
</organism>
<dbReference type="EMBL" id="BGPR01007912">
    <property type="protein sequence ID" value="GBN30412.1"/>
    <property type="molecule type" value="Genomic_DNA"/>
</dbReference>
<dbReference type="Proteomes" id="UP000499080">
    <property type="component" value="Unassembled WGS sequence"/>
</dbReference>